<dbReference type="InterPro" id="IPR002909">
    <property type="entry name" value="IPT_dom"/>
</dbReference>
<keyword evidence="2" id="KW-1133">Transmembrane helix</keyword>
<keyword evidence="2" id="KW-0472">Membrane</keyword>
<feature type="region of interest" description="Disordered" evidence="1">
    <location>
        <begin position="1563"/>
        <end position="1621"/>
    </location>
</feature>
<evidence type="ECO:0000313" key="5">
    <source>
        <dbReference type="EMBL" id="EKX55228.1"/>
    </source>
</evidence>
<proteinExistence type="predicted"/>
<dbReference type="SUPFAM" id="SSF117281">
    <property type="entry name" value="Kelch motif"/>
    <property type="match status" value="2"/>
</dbReference>
<dbReference type="Pfam" id="PF24681">
    <property type="entry name" value="Kelch_KLHDC2_KLHL20_DRC7"/>
    <property type="match status" value="1"/>
</dbReference>
<dbReference type="CDD" id="cd00037">
    <property type="entry name" value="CLECT"/>
    <property type="match status" value="1"/>
</dbReference>
<feature type="signal peptide" evidence="3">
    <location>
        <begin position="1"/>
        <end position="24"/>
    </location>
</feature>
<feature type="chain" id="PRO_5008772160" description="C-type lectin domain-containing protein" evidence="3">
    <location>
        <begin position="25"/>
        <end position="1621"/>
    </location>
</feature>
<sequence length="1621" mass="177541">MCRHFISNCMLILFFVSDPMLSTSLPDCSKTPNAPAVQRASPSTLPWFGGSIIIYGQNLQHVVKVQVGSKLCKSLQHSSSRSISCIVQPTEEPKARIGFIASSCELTSQQWIHFHGWTEKEGWIWRAAASGGDLPSPRAGHSLTVDQSGRLLLFGGITEIGSMSDLYVHDGKWSKIGTKSSPAPRSEHVAWMYENFLYIFGGWYNADFENADSSPVSTGNRTAAVESVVYNDMHRYDLADGRWRTFSQLSGTPSRRRGACTVRDSDAVYLFGGHDSVGSSMVGPQDDGLYSLNLVNLQWTRMTKNGRTSPPPLAYAAMVMWDDGTGQPSLYLFGGMQPRMQLTSDLWSYNLQSRTWKQMFPKAAVLPFSSFVGRQMHLMVPMHDRLFVFGGQSVKASKAFCVIFEVLTGKWKDESCLFDASSICRLPVQNVSDTSASSSAASSSSCYQLQLEGQRLLTGVNVSGTYRATGEQLEGRLVYKKVDLNFEVGDTATLIFYWASYWVVGPAVIPYRLKDLQLVMEPSQAGSSFLYASSGASSPVEAAGWNEIDPLSKMWQASPSFSVRCSSSLACNGVIFQQECWHLVKQKKIYGAARKHCARLGGRLAGIHTKFENDFVFTFLQQTMSSDPYVWIGLHHNSTWSWEDGLSSFFYNWAYASVYQEQAWFIHRATDSNELELLPASPWCGPALTVVQAAAAMANGSLMVFGGLDDSKFSSTLHEFVALSAGEMFSWEPTVDDVRPHLAISPHQSLTIFGRGLCHPNLSASIGAEACTKIRSLSSSQLLCEVPMGVGANLPIGLHHEPFQLAPLQQQFLFNYTPPAITFIEPTEGSTAGGEVLTIHGKYFGGAGVDRAVYVGGKSCQKVTWEEDKAAECQVPANSDGGKATVKVIVGGQVSTWDAYVYAVEVPRLISIHPSTGPAAGGHVITVEGENLNLLQSIALNDTACSITMQQPTSVTCMVGPMIGRGWRVNGIDSRGVRVVSGALVYDVDPPMVTGFLALRPTAGGSYPTLGADIVIVGRNFGTTRSRVRVFIGSSAALTSFWVDDTMINCRVAAGVGSQLELRVDVAEQRARILQGLRFSYNPPVVEQVKPDRLLWDELQLVTMLGSSFGRSRENVSIFIRSPRGVLRIPPAFNNDSLLTFQLRPWLDGVVRPPARYQMNAQLSFAVKVANQVGMKKVWLVAASSSLNVTVQGNSDSVNALVSSLSSLASVQGDAIPARDVHVQSIRRSAFGNWSLGHQNFSSAAAVVYSVRFLSSVGDQESGVRRFRRAISELRSCCREEFCDVNSRACGLRCLRWTCKPLSPLPPFLCIIPYSPGPAAEAQETPSKNRSSAGKFLAQHVPMVLHEDFTTRWIIPTASVSSLLLIVLVIAIVIVRYEQQYQKEAQNEEVNVESDSSSTSDPNEFDVFDLEEEASQSSRNIEMAVLADDVSGKEDVEMKELSPLSKGSKIDALRAGLFHVLCSLGYEEEGDAEEPQEYLMLTIAKPKPKPTHHAMPQESLQQTRNQATAQAHARQVEDMDRASVRGGEKSTVAAIDEDKDKKDRTLTSRLNAGLGNIADKIRGLDVRRRQQARYDSLGTEDEPDDPDEESASEDSEAEDSARSLLNGDEQSDQGDEEDQEG</sequence>
<dbReference type="PROSITE" id="PS50041">
    <property type="entry name" value="C_TYPE_LECTIN_2"/>
    <property type="match status" value="1"/>
</dbReference>
<dbReference type="Pfam" id="PF01833">
    <property type="entry name" value="TIG"/>
    <property type="match status" value="5"/>
</dbReference>
<dbReference type="PaxDb" id="55529-EKX55228"/>
<dbReference type="Pfam" id="PF00059">
    <property type="entry name" value="Lectin_C"/>
    <property type="match status" value="1"/>
</dbReference>
<evidence type="ECO:0000259" key="4">
    <source>
        <dbReference type="PROSITE" id="PS50041"/>
    </source>
</evidence>
<dbReference type="SUPFAM" id="SSF56436">
    <property type="entry name" value="C-type lectin-like"/>
    <property type="match status" value="1"/>
</dbReference>
<dbReference type="Gene3D" id="2.60.40.10">
    <property type="entry name" value="Immunoglobulins"/>
    <property type="match status" value="4"/>
</dbReference>
<reference evidence="5 7" key="1">
    <citation type="journal article" date="2012" name="Nature">
        <title>Algal genomes reveal evolutionary mosaicism and the fate of nucleomorphs.</title>
        <authorList>
            <consortium name="DOE Joint Genome Institute"/>
            <person name="Curtis B.A."/>
            <person name="Tanifuji G."/>
            <person name="Burki F."/>
            <person name="Gruber A."/>
            <person name="Irimia M."/>
            <person name="Maruyama S."/>
            <person name="Arias M.C."/>
            <person name="Ball S.G."/>
            <person name="Gile G.H."/>
            <person name="Hirakawa Y."/>
            <person name="Hopkins J.F."/>
            <person name="Kuo A."/>
            <person name="Rensing S.A."/>
            <person name="Schmutz J."/>
            <person name="Symeonidi A."/>
            <person name="Elias M."/>
            <person name="Eveleigh R.J."/>
            <person name="Herman E.K."/>
            <person name="Klute M.J."/>
            <person name="Nakayama T."/>
            <person name="Obornik M."/>
            <person name="Reyes-Prieto A."/>
            <person name="Armbrust E.V."/>
            <person name="Aves S.J."/>
            <person name="Beiko R.G."/>
            <person name="Coutinho P."/>
            <person name="Dacks J.B."/>
            <person name="Durnford D.G."/>
            <person name="Fast N.M."/>
            <person name="Green B.R."/>
            <person name="Grisdale C.J."/>
            <person name="Hempel F."/>
            <person name="Henrissat B."/>
            <person name="Hoppner M.P."/>
            <person name="Ishida K."/>
            <person name="Kim E."/>
            <person name="Koreny L."/>
            <person name="Kroth P.G."/>
            <person name="Liu Y."/>
            <person name="Malik S.B."/>
            <person name="Maier U.G."/>
            <person name="McRose D."/>
            <person name="Mock T."/>
            <person name="Neilson J.A."/>
            <person name="Onodera N.T."/>
            <person name="Poole A.M."/>
            <person name="Pritham E.J."/>
            <person name="Richards T.A."/>
            <person name="Rocap G."/>
            <person name="Roy S.W."/>
            <person name="Sarai C."/>
            <person name="Schaack S."/>
            <person name="Shirato S."/>
            <person name="Slamovits C.H."/>
            <person name="Spencer D.F."/>
            <person name="Suzuki S."/>
            <person name="Worden A.Z."/>
            <person name="Zauner S."/>
            <person name="Barry K."/>
            <person name="Bell C."/>
            <person name="Bharti A.K."/>
            <person name="Crow J.A."/>
            <person name="Grimwood J."/>
            <person name="Kramer R."/>
            <person name="Lindquist E."/>
            <person name="Lucas S."/>
            <person name="Salamov A."/>
            <person name="McFadden G.I."/>
            <person name="Lane C.E."/>
            <person name="Keeling P.J."/>
            <person name="Gray M.W."/>
            <person name="Grigoriev I.V."/>
            <person name="Archibald J.M."/>
        </authorList>
    </citation>
    <scope>NUCLEOTIDE SEQUENCE</scope>
    <source>
        <strain evidence="5 7">CCMP2712</strain>
    </source>
</reference>
<dbReference type="GeneID" id="17311988"/>
<gene>
    <name evidence="5" type="ORF">GUITHDRAFT_131478</name>
</gene>
<keyword evidence="2" id="KW-0812">Transmembrane</keyword>
<dbReference type="SUPFAM" id="SSF81296">
    <property type="entry name" value="E set domains"/>
    <property type="match status" value="5"/>
</dbReference>
<evidence type="ECO:0000256" key="2">
    <source>
        <dbReference type="SAM" id="Phobius"/>
    </source>
</evidence>
<feature type="domain" description="C-type lectin" evidence="4">
    <location>
        <begin position="576"/>
        <end position="683"/>
    </location>
</feature>
<dbReference type="KEGG" id="gtt:GUITHDRAFT_131478"/>
<dbReference type="EMBL" id="JH992965">
    <property type="protein sequence ID" value="EKX55228.1"/>
    <property type="molecule type" value="Genomic_DNA"/>
</dbReference>
<dbReference type="Gene3D" id="3.10.100.10">
    <property type="entry name" value="Mannose-Binding Protein A, subunit A"/>
    <property type="match status" value="1"/>
</dbReference>
<dbReference type="InterPro" id="IPR014756">
    <property type="entry name" value="Ig_E-set"/>
</dbReference>
<dbReference type="InterPro" id="IPR016186">
    <property type="entry name" value="C-type_lectin-like/link_sf"/>
</dbReference>
<keyword evidence="3" id="KW-0732">Signal</keyword>
<dbReference type="Gene3D" id="2.120.10.80">
    <property type="entry name" value="Kelch-type beta propeller"/>
    <property type="match status" value="2"/>
</dbReference>
<dbReference type="InterPro" id="IPR013783">
    <property type="entry name" value="Ig-like_fold"/>
</dbReference>
<dbReference type="InterPro" id="IPR001304">
    <property type="entry name" value="C-type_lectin-like"/>
</dbReference>
<dbReference type="InterPro" id="IPR015915">
    <property type="entry name" value="Kelch-typ_b-propeller"/>
</dbReference>
<reference evidence="6" key="3">
    <citation type="submission" date="2015-06" db="UniProtKB">
        <authorList>
            <consortium name="EnsemblProtists"/>
        </authorList>
    </citation>
    <scope>IDENTIFICATION</scope>
</reference>
<accession>L1K4E1</accession>
<evidence type="ECO:0000256" key="3">
    <source>
        <dbReference type="SAM" id="SignalP"/>
    </source>
</evidence>
<evidence type="ECO:0000313" key="6">
    <source>
        <dbReference type="EnsemblProtists" id="EKX55228"/>
    </source>
</evidence>
<dbReference type="OrthoDB" id="10251809at2759"/>
<keyword evidence="7" id="KW-1185">Reference proteome</keyword>
<dbReference type="PANTHER" id="PTHR23244">
    <property type="entry name" value="KELCH REPEAT DOMAIN"/>
    <property type="match status" value="1"/>
</dbReference>
<feature type="compositionally biased region" description="Polar residues" evidence="1">
    <location>
        <begin position="1498"/>
        <end position="1509"/>
    </location>
</feature>
<dbReference type="InterPro" id="IPR016187">
    <property type="entry name" value="CTDL_fold"/>
</dbReference>
<dbReference type="CDD" id="cd00603">
    <property type="entry name" value="IPT_PCSR"/>
    <property type="match status" value="3"/>
</dbReference>
<feature type="compositionally biased region" description="Basic and acidic residues" evidence="1">
    <location>
        <begin position="1514"/>
        <end position="1528"/>
    </location>
</feature>
<dbReference type="HOGENOM" id="CLU_243550_0_0_1"/>
<organism evidence="5">
    <name type="scientific">Guillardia theta (strain CCMP2712)</name>
    <name type="common">Cryptophyte</name>
    <dbReference type="NCBI Taxonomy" id="905079"/>
    <lineage>
        <taxon>Eukaryota</taxon>
        <taxon>Cryptophyceae</taxon>
        <taxon>Pyrenomonadales</taxon>
        <taxon>Geminigeraceae</taxon>
        <taxon>Guillardia</taxon>
    </lineage>
</organism>
<dbReference type="Proteomes" id="UP000011087">
    <property type="component" value="Unassembled WGS sequence"/>
</dbReference>
<feature type="compositionally biased region" description="Acidic residues" evidence="1">
    <location>
        <begin position="1578"/>
        <end position="1598"/>
    </location>
</feature>
<evidence type="ECO:0000256" key="1">
    <source>
        <dbReference type="SAM" id="MobiDB-lite"/>
    </source>
</evidence>
<evidence type="ECO:0000313" key="7">
    <source>
        <dbReference type="Proteomes" id="UP000011087"/>
    </source>
</evidence>
<dbReference type="eggNOG" id="KOG3610">
    <property type="taxonomic scope" value="Eukaryota"/>
</dbReference>
<dbReference type="SMART" id="SM00429">
    <property type="entry name" value="IPT"/>
    <property type="match status" value="3"/>
</dbReference>
<feature type="compositionally biased region" description="Acidic residues" evidence="1">
    <location>
        <begin position="1609"/>
        <end position="1621"/>
    </location>
</feature>
<dbReference type="EnsemblProtists" id="EKX55228">
    <property type="protein sequence ID" value="EKX55228"/>
    <property type="gene ID" value="GUITHDRAFT_131478"/>
</dbReference>
<feature type="region of interest" description="Disordered" evidence="1">
    <location>
        <begin position="1487"/>
        <end position="1536"/>
    </location>
</feature>
<dbReference type="eggNOG" id="KOG0379">
    <property type="taxonomic scope" value="Eukaryota"/>
</dbReference>
<dbReference type="SMART" id="SM00034">
    <property type="entry name" value="CLECT"/>
    <property type="match status" value="1"/>
</dbReference>
<feature type="transmembrane region" description="Helical" evidence="2">
    <location>
        <begin position="1353"/>
        <end position="1375"/>
    </location>
</feature>
<protein>
    <recommendedName>
        <fullName evidence="4">C-type lectin domain-containing protein</fullName>
    </recommendedName>
</protein>
<feature type="region of interest" description="Disordered" evidence="1">
    <location>
        <begin position="1385"/>
        <end position="1404"/>
    </location>
</feature>
<dbReference type="RefSeq" id="XP_005842208.1">
    <property type="nucleotide sequence ID" value="XM_005842151.1"/>
</dbReference>
<reference evidence="7" key="2">
    <citation type="submission" date="2012-11" db="EMBL/GenBank/DDBJ databases">
        <authorList>
            <person name="Kuo A."/>
            <person name="Curtis B.A."/>
            <person name="Tanifuji G."/>
            <person name="Burki F."/>
            <person name="Gruber A."/>
            <person name="Irimia M."/>
            <person name="Maruyama S."/>
            <person name="Arias M.C."/>
            <person name="Ball S.G."/>
            <person name="Gile G.H."/>
            <person name="Hirakawa Y."/>
            <person name="Hopkins J.F."/>
            <person name="Rensing S.A."/>
            <person name="Schmutz J."/>
            <person name="Symeonidi A."/>
            <person name="Elias M."/>
            <person name="Eveleigh R.J."/>
            <person name="Herman E.K."/>
            <person name="Klute M.J."/>
            <person name="Nakayama T."/>
            <person name="Obornik M."/>
            <person name="Reyes-Prieto A."/>
            <person name="Armbrust E.V."/>
            <person name="Aves S.J."/>
            <person name="Beiko R.G."/>
            <person name="Coutinho P."/>
            <person name="Dacks J.B."/>
            <person name="Durnford D.G."/>
            <person name="Fast N.M."/>
            <person name="Green B.R."/>
            <person name="Grisdale C."/>
            <person name="Hempe F."/>
            <person name="Henrissat B."/>
            <person name="Hoppner M.P."/>
            <person name="Ishida K.-I."/>
            <person name="Kim E."/>
            <person name="Koreny L."/>
            <person name="Kroth P.G."/>
            <person name="Liu Y."/>
            <person name="Malik S.-B."/>
            <person name="Maier U.G."/>
            <person name="McRose D."/>
            <person name="Mock T."/>
            <person name="Neilson J.A."/>
            <person name="Onodera N.T."/>
            <person name="Poole A.M."/>
            <person name="Pritham E.J."/>
            <person name="Richards T.A."/>
            <person name="Rocap G."/>
            <person name="Roy S.W."/>
            <person name="Sarai C."/>
            <person name="Schaack S."/>
            <person name="Shirato S."/>
            <person name="Slamovits C.H."/>
            <person name="Spencer D.F."/>
            <person name="Suzuki S."/>
            <person name="Worden A.Z."/>
            <person name="Zauner S."/>
            <person name="Barry K."/>
            <person name="Bell C."/>
            <person name="Bharti A.K."/>
            <person name="Crow J.A."/>
            <person name="Grimwood J."/>
            <person name="Kramer R."/>
            <person name="Lindquist E."/>
            <person name="Lucas S."/>
            <person name="Salamov A."/>
            <person name="McFadden G.I."/>
            <person name="Lane C.E."/>
            <person name="Keeling P.J."/>
            <person name="Gray M.W."/>
            <person name="Grigoriev I.V."/>
            <person name="Archibald J.M."/>
        </authorList>
    </citation>
    <scope>NUCLEOTIDE SEQUENCE</scope>
    <source>
        <strain evidence="7">CCMP2712</strain>
    </source>
</reference>
<name>L1K4E1_GUITC</name>